<gene>
    <name evidence="1" type="ORF">R1flu_009900</name>
</gene>
<evidence type="ECO:0000313" key="1">
    <source>
        <dbReference type="EMBL" id="KAL2642313.1"/>
    </source>
</evidence>
<reference evidence="1 2" key="1">
    <citation type="submission" date="2024-09" db="EMBL/GenBank/DDBJ databases">
        <title>Chromosome-scale assembly of Riccia fluitans.</title>
        <authorList>
            <person name="Paukszto L."/>
            <person name="Sawicki J."/>
            <person name="Karawczyk K."/>
            <person name="Piernik-Szablinska J."/>
            <person name="Szczecinska M."/>
            <person name="Mazdziarz M."/>
        </authorList>
    </citation>
    <scope>NUCLEOTIDE SEQUENCE [LARGE SCALE GENOMIC DNA]</scope>
    <source>
        <strain evidence="1">Rf_01</strain>
        <tissue evidence="1">Aerial parts of the thallus</tissue>
    </source>
</reference>
<proteinExistence type="predicted"/>
<protein>
    <submittedName>
        <fullName evidence="1">Uncharacterized protein</fullName>
    </submittedName>
</protein>
<dbReference type="EMBL" id="JBHFFA010000002">
    <property type="protein sequence ID" value="KAL2642313.1"/>
    <property type="molecule type" value="Genomic_DNA"/>
</dbReference>
<dbReference type="AlphaFoldDB" id="A0ABD1Z3F3"/>
<keyword evidence="2" id="KW-1185">Reference proteome</keyword>
<sequence length="120" mass="13679">MIADRISYVMTVRRRERHHSIGCTINAKTVGPTTLGRFKLKKIRATRSLKRITHARSSVFINEIKELEVDARSRSTHCVLEGCNSVMKQTFARSSSASVESISMYDSRRICCRCRLAKSE</sequence>
<accession>A0ABD1Z3F3</accession>
<dbReference type="Proteomes" id="UP001605036">
    <property type="component" value="Unassembled WGS sequence"/>
</dbReference>
<comment type="caution">
    <text evidence="1">The sequence shown here is derived from an EMBL/GenBank/DDBJ whole genome shotgun (WGS) entry which is preliminary data.</text>
</comment>
<organism evidence="1 2">
    <name type="scientific">Riccia fluitans</name>
    <dbReference type="NCBI Taxonomy" id="41844"/>
    <lineage>
        <taxon>Eukaryota</taxon>
        <taxon>Viridiplantae</taxon>
        <taxon>Streptophyta</taxon>
        <taxon>Embryophyta</taxon>
        <taxon>Marchantiophyta</taxon>
        <taxon>Marchantiopsida</taxon>
        <taxon>Marchantiidae</taxon>
        <taxon>Marchantiales</taxon>
        <taxon>Ricciaceae</taxon>
        <taxon>Riccia</taxon>
    </lineage>
</organism>
<evidence type="ECO:0000313" key="2">
    <source>
        <dbReference type="Proteomes" id="UP001605036"/>
    </source>
</evidence>
<name>A0ABD1Z3F3_9MARC</name>